<dbReference type="Proteomes" id="UP001525968">
    <property type="component" value="Unassembled WGS sequence"/>
</dbReference>
<evidence type="ECO:0000313" key="3">
    <source>
        <dbReference type="EMBL" id="MCT9811220.1"/>
    </source>
</evidence>
<dbReference type="InterPro" id="IPR042100">
    <property type="entry name" value="Bug_dom1"/>
</dbReference>
<dbReference type="CDD" id="cd07012">
    <property type="entry name" value="PBP2_Bug_TTT"/>
    <property type="match status" value="1"/>
</dbReference>
<protein>
    <submittedName>
        <fullName evidence="3">Tripartite tricarboxylate transporter substrate binding protein</fullName>
    </submittedName>
</protein>
<feature type="chain" id="PRO_5047490432" evidence="2">
    <location>
        <begin position="28"/>
        <end position="330"/>
    </location>
</feature>
<comment type="similarity">
    <text evidence="1">Belongs to the UPF0065 (bug) family.</text>
</comment>
<dbReference type="RefSeq" id="WP_261500426.1">
    <property type="nucleotide sequence ID" value="NZ_JAODYH010000004.1"/>
</dbReference>
<evidence type="ECO:0000256" key="2">
    <source>
        <dbReference type="SAM" id="SignalP"/>
    </source>
</evidence>
<accession>A0ABT2PLV3</accession>
<dbReference type="EMBL" id="JAODYH010000004">
    <property type="protein sequence ID" value="MCT9811220.1"/>
    <property type="molecule type" value="Genomic_DNA"/>
</dbReference>
<dbReference type="PANTHER" id="PTHR42928">
    <property type="entry name" value="TRICARBOXYLATE-BINDING PROTEIN"/>
    <property type="match status" value="1"/>
</dbReference>
<gene>
    <name evidence="3" type="ORF">N0K08_11285</name>
</gene>
<evidence type="ECO:0000256" key="1">
    <source>
        <dbReference type="ARBA" id="ARBA00006987"/>
    </source>
</evidence>
<dbReference type="InterPro" id="IPR005064">
    <property type="entry name" value="BUG"/>
</dbReference>
<evidence type="ECO:0000313" key="4">
    <source>
        <dbReference type="Proteomes" id="UP001525968"/>
    </source>
</evidence>
<dbReference type="Gene3D" id="3.40.190.150">
    <property type="entry name" value="Bordetella uptake gene, domain 1"/>
    <property type="match status" value="1"/>
</dbReference>
<name>A0ABT2PLV3_9BURK</name>
<dbReference type="Pfam" id="PF03401">
    <property type="entry name" value="TctC"/>
    <property type="match status" value="1"/>
</dbReference>
<reference evidence="3 4" key="1">
    <citation type="submission" date="2022-09" db="EMBL/GenBank/DDBJ databases">
        <title>Draft genome of isolate Be4.</title>
        <authorList>
            <person name="Sanchez-Castro I."/>
            <person name="Martinez-Rodriguez P."/>
            <person name="Descostes M."/>
            <person name="Merroun M."/>
        </authorList>
    </citation>
    <scope>NUCLEOTIDE SEQUENCE [LARGE SCALE GENOMIC DNA]</scope>
    <source>
        <strain evidence="3 4">Be4</strain>
    </source>
</reference>
<dbReference type="PIRSF" id="PIRSF017082">
    <property type="entry name" value="YflP"/>
    <property type="match status" value="1"/>
</dbReference>
<keyword evidence="4" id="KW-1185">Reference proteome</keyword>
<organism evidence="3 4">
    <name type="scientific">Acidovorax bellezanensis</name>
    <dbReference type="NCBI Taxonomy" id="2976702"/>
    <lineage>
        <taxon>Bacteria</taxon>
        <taxon>Pseudomonadati</taxon>
        <taxon>Pseudomonadota</taxon>
        <taxon>Betaproteobacteria</taxon>
        <taxon>Burkholderiales</taxon>
        <taxon>Comamonadaceae</taxon>
        <taxon>Acidovorax</taxon>
    </lineage>
</organism>
<sequence length="330" mass="35633">MKNSLQRLRSLAAVLLSSVLAVSFASAQEWPTKPIRIIVPAPPGAITDGVARLIGEQLRVNLGQPVIIDNKPGGSAVIAERAMLSAPADGYTLMVAPSSVWTDFPFSVKTPFDPHKTFTYVADVASMVHVLVASNTYPPNKPQEILDHARKNKNTVSVANMSTGTRSNLLGDLLSEKSGKNILVVPYKGSAPVLVDLMGGQVQLTFDVLSNVAPLVKAGKIKGVGIVSATRSPHLPDVPSFAELGMPDLVMPDASVGVMILSSTPPAMSERIRREMEKVMRSPKFREMMAAQGYDQPKESTFEELQKKLADTVEQNRQILVKLKMPTTPQ</sequence>
<dbReference type="PANTHER" id="PTHR42928:SF5">
    <property type="entry name" value="BLR1237 PROTEIN"/>
    <property type="match status" value="1"/>
</dbReference>
<comment type="caution">
    <text evidence="3">The sequence shown here is derived from an EMBL/GenBank/DDBJ whole genome shotgun (WGS) entry which is preliminary data.</text>
</comment>
<keyword evidence="2" id="KW-0732">Signal</keyword>
<dbReference type="SUPFAM" id="SSF53850">
    <property type="entry name" value="Periplasmic binding protein-like II"/>
    <property type="match status" value="1"/>
</dbReference>
<proteinExistence type="inferred from homology"/>
<dbReference type="Gene3D" id="3.40.190.10">
    <property type="entry name" value="Periplasmic binding protein-like II"/>
    <property type="match status" value="1"/>
</dbReference>
<feature type="signal peptide" evidence="2">
    <location>
        <begin position="1"/>
        <end position="27"/>
    </location>
</feature>